<protein>
    <submittedName>
        <fullName evidence="2">Uncharacterized protein</fullName>
    </submittedName>
</protein>
<name>A0A3P7LY85_DIBLA</name>
<dbReference type="EMBL" id="UYRU01066346">
    <property type="protein sequence ID" value="VDN16577.1"/>
    <property type="molecule type" value="Genomic_DNA"/>
</dbReference>
<reference evidence="2 3" key="1">
    <citation type="submission" date="2018-11" db="EMBL/GenBank/DDBJ databases">
        <authorList>
            <consortium name="Pathogen Informatics"/>
        </authorList>
    </citation>
    <scope>NUCLEOTIDE SEQUENCE [LARGE SCALE GENOMIC DNA]</scope>
</reference>
<evidence type="ECO:0000313" key="3">
    <source>
        <dbReference type="Proteomes" id="UP000281553"/>
    </source>
</evidence>
<proteinExistence type="predicted"/>
<dbReference type="Proteomes" id="UP000281553">
    <property type="component" value="Unassembled WGS sequence"/>
</dbReference>
<feature type="region of interest" description="Disordered" evidence="1">
    <location>
        <begin position="1"/>
        <end position="24"/>
    </location>
</feature>
<sequence length="147" mass="16230">MVGPERPVHRTGRVTRSPLRSPQPQIGAGVVLLLQRPPPPRQLESGRETVPGCQIGHALQSKGADSRVELPLLQGCRKTCVVRRRFLPSGNSTNVIILSSSHPTGQQVYFSVISCRQYSHWSRPLPQWIAARISVRGRFPKPTDTGP</sequence>
<evidence type="ECO:0000313" key="2">
    <source>
        <dbReference type="EMBL" id="VDN16577.1"/>
    </source>
</evidence>
<organism evidence="2 3">
    <name type="scientific">Dibothriocephalus latus</name>
    <name type="common">Fish tapeworm</name>
    <name type="synonym">Diphyllobothrium latum</name>
    <dbReference type="NCBI Taxonomy" id="60516"/>
    <lineage>
        <taxon>Eukaryota</taxon>
        <taxon>Metazoa</taxon>
        <taxon>Spiralia</taxon>
        <taxon>Lophotrochozoa</taxon>
        <taxon>Platyhelminthes</taxon>
        <taxon>Cestoda</taxon>
        <taxon>Eucestoda</taxon>
        <taxon>Diphyllobothriidea</taxon>
        <taxon>Diphyllobothriidae</taxon>
        <taxon>Dibothriocephalus</taxon>
    </lineage>
</organism>
<dbReference type="AlphaFoldDB" id="A0A3P7LY85"/>
<keyword evidence="3" id="KW-1185">Reference proteome</keyword>
<accession>A0A3P7LY85</accession>
<evidence type="ECO:0000256" key="1">
    <source>
        <dbReference type="SAM" id="MobiDB-lite"/>
    </source>
</evidence>
<gene>
    <name evidence="2" type="ORF">DILT_LOCUS12408</name>
</gene>